<dbReference type="GO" id="GO:0005829">
    <property type="term" value="C:cytosol"/>
    <property type="evidence" value="ECO:0007669"/>
    <property type="project" value="TreeGrafter"/>
</dbReference>
<dbReference type="InterPro" id="IPR012318">
    <property type="entry name" value="HTH_CRP"/>
</dbReference>
<dbReference type="SUPFAM" id="SSF46785">
    <property type="entry name" value="Winged helix' DNA-binding domain"/>
    <property type="match status" value="1"/>
</dbReference>
<evidence type="ECO:0000259" key="6">
    <source>
        <dbReference type="PROSITE" id="PS51063"/>
    </source>
</evidence>
<evidence type="ECO:0000256" key="3">
    <source>
        <dbReference type="ARBA" id="ARBA00023159"/>
    </source>
</evidence>
<dbReference type="InterPro" id="IPR014710">
    <property type="entry name" value="RmlC-like_jellyroll"/>
</dbReference>
<dbReference type="CDD" id="cd00092">
    <property type="entry name" value="HTH_CRP"/>
    <property type="match status" value="1"/>
</dbReference>
<dbReference type="Gene3D" id="1.10.10.10">
    <property type="entry name" value="Winged helix-like DNA-binding domain superfamily/Winged helix DNA-binding domain"/>
    <property type="match status" value="1"/>
</dbReference>
<dbReference type="InterPro" id="IPR000595">
    <property type="entry name" value="cNMP-bd_dom"/>
</dbReference>
<dbReference type="PANTHER" id="PTHR24567">
    <property type="entry name" value="CRP FAMILY TRANSCRIPTIONAL REGULATORY PROTEIN"/>
    <property type="match status" value="1"/>
</dbReference>
<keyword evidence="4" id="KW-0804">Transcription</keyword>
<dbReference type="InterPro" id="IPR036390">
    <property type="entry name" value="WH_DNA-bd_sf"/>
</dbReference>
<dbReference type="Proteomes" id="UP000182062">
    <property type="component" value="Unassembled WGS sequence"/>
</dbReference>
<dbReference type="PROSITE" id="PS00042">
    <property type="entry name" value="HTH_CRP_1"/>
    <property type="match status" value="1"/>
</dbReference>
<sequence length="238" mass="27143">MELNKKRKSDLSTVSEDLASLLQSIGTPRKIKKGTFLFQEGEEASELYLIKSGIFQISKLSLEGKELNMRICKKDDFIGELTLFSDDATYMLSAYALEEGEVHVIQRDTLEKNLINDAPLTFEFMKWISSHLRKNQSKIRDLVMNGKKGALYSTIIRISNSYGIKNEKGILLDIHLTNQELAKFCAATRESVNRMLSELKKKNIIDYTSDGKIIIMDLEYLREEIGCENCPIDICNID</sequence>
<evidence type="ECO:0000256" key="2">
    <source>
        <dbReference type="ARBA" id="ARBA00023125"/>
    </source>
</evidence>
<accession>A0A1J6WL80</accession>
<dbReference type="GO" id="GO:0003677">
    <property type="term" value="F:DNA binding"/>
    <property type="evidence" value="ECO:0007669"/>
    <property type="project" value="UniProtKB-KW"/>
</dbReference>
<protein>
    <submittedName>
        <fullName evidence="7">Crp/Fnr family transcriptional regulator</fullName>
    </submittedName>
</protein>
<dbReference type="PRINTS" id="PR00034">
    <property type="entry name" value="HTHCRP"/>
</dbReference>
<dbReference type="InterPro" id="IPR018490">
    <property type="entry name" value="cNMP-bd_dom_sf"/>
</dbReference>
<dbReference type="GO" id="GO:0003700">
    <property type="term" value="F:DNA-binding transcription factor activity"/>
    <property type="evidence" value="ECO:0007669"/>
    <property type="project" value="InterPro"/>
</dbReference>
<evidence type="ECO:0000313" key="8">
    <source>
        <dbReference type="Proteomes" id="UP000182062"/>
    </source>
</evidence>
<feature type="domain" description="HTH crp-type" evidence="6">
    <location>
        <begin position="145"/>
        <end position="219"/>
    </location>
</feature>
<dbReference type="CDD" id="cd00038">
    <property type="entry name" value="CAP_ED"/>
    <property type="match status" value="1"/>
</dbReference>
<dbReference type="SMART" id="SM00419">
    <property type="entry name" value="HTH_CRP"/>
    <property type="match status" value="1"/>
</dbReference>
<keyword evidence="2" id="KW-0238">DNA-binding</keyword>
<dbReference type="Pfam" id="PF13545">
    <property type="entry name" value="HTH_Crp_2"/>
    <property type="match status" value="1"/>
</dbReference>
<dbReference type="SUPFAM" id="SSF51206">
    <property type="entry name" value="cAMP-binding domain-like"/>
    <property type="match status" value="1"/>
</dbReference>
<feature type="domain" description="Cyclic nucleotide-binding" evidence="5">
    <location>
        <begin position="10"/>
        <end position="114"/>
    </location>
</feature>
<dbReference type="PROSITE" id="PS50042">
    <property type="entry name" value="CNMP_BINDING_3"/>
    <property type="match status" value="1"/>
</dbReference>
<dbReference type="RefSeq" id="WP_071620160.1">
    <property type="nucleotide sequence ID" value="NZ_MINN01000128.1"/>
</dbReference>
<keyword evidence="8" id="KW-1185">Reference proteome</keyword>
<dbReference type="InterPro" id="IPR018335">
    <property type="entry name" value="Tscrpt_reg_HTH_Crp-type_CS"/>
</dbReference>
<gene>
    <name evidence="7" type="ORF">BHE18_17625</name>
</gene>
<dbReference type="InterPro" id="IPR050397">
    <property type="entry name" value="Env_Response_Regulators"/>
</dbReference>
<organism evidence="7 8">
    <name type="scientific">Rossellomorea aquimaris</name>
    <dbReference type="NCBI Taxonomy" id="189382"/>
    <lineage>
        <taxon>Bacteria</taxon>
        <taxon>Bacillati</taxon>
        <taxon>Bacillota</taxon>
        <taxon>Bacilli</taxon>
        <taxon>Bacillales</taxon>
        <taxon>Bacillaceae</taxon>
        <taxon>Rossellomorea</taxon>
    </lineage>
</organism>
<evidence type="ECO:0000256" key="4">
    <source>
        <dbReference type="ARBA" id="ARBA00023163"/>
    </source>
</evidence>
<proteinExistence type="predicted"/>
<keyword evidence="1" id="KW-0805">Transcription regulation</keyword>
<comment type="caution">
    <text evidence="7">The sequence shown here is derived from an EMBL/GenBank/DDBJ whole genome shotgun (WGS) entry which is preliminary data.</text>
</comment>
<dbReference type="OrthoDB" id="9810708at2"/>
<evidence type="ECO:0000259" key="5">
    <source>
        <dbReference type="PROSITE" id="PS50042"/>
    </source>
</evidence>
<dbReference type="InterPro" id="IPR036388">
    <property type="entry name" value="WH-like_DNA-bd_sf"/>
</dbReference>
<dbReference type="PROSITE" id="PS51063">
    <property type="entry name" value="HTH_CRP_2"/>
    <property type="match status" value="1"/>
</dbReference>
<evidence type="ECO:0000256" key="1">
    <source>
        <dbReference type="ARBA" id="ARBA00023015"/>
    </source>
</evidence>
<dbReference type="PANTHER" id="PTHR24567:SF74">
    <property type="entry name" value="HTH-TYPE TRANSCRIPTIONAL REGULATOR ARCR"/>
    <property type="match status" value="1"/>
</dbReference>
<dbReference type="AlphaFoldDB" id="A0A1J6WL80"/>
<evidence type="ECO:0000313" key="7">
    <source>
        <dbReference type="EMBL" id="OIU68735.1"/>
    </source>
</evidence>
<dbReference type="SMART" id="SM00100">
    <property type="entry name" value="cNMP"/>
    <property type="match status" value="1"/>
</dbReference>
<dbReference type="Gene3D" id="2.60.120.10">
    <property type="entry name" value="Jelly Rolls"/>
    <property type="match status" value="1"/>
</dbReference>
<dbReference type="Pfam" id="PF00027">
    <property type="entry name" value="cNMP_binding"/>
    <property type="match status" value="1"/>
</dbReference>
<name>A0A1J6WL80_9BACI</name>
<reference evidence="7 8" key="1">
    <citation type="submission" date="2016-09" db="EMBL/GenBank/DDBJ databases">
        <title>Bacillus aquimaris SAMM genome sequence reveals colonization and biosurfactant production capacities.</title>
        <authorList>
            <person name="Waghmode S.R."/>
            <person name="Suryavanshi M.V."/>
        </authorList>
    </citation>
    <scope>NUCLEOTIDE SEQUENCE [LARGE SCALE GENOMIC DNA]</scope>
    <source>
        <strain evidence="7 8">SAMM</strain>
    </source>
</reference>
<dbReference type="EMBL" id="MINN01000128">
    <property type="protein sequence ID" value="OIU68735.1"/>
    <property type="molecule type" value="Genomic_DNA"/>
</dbReference>
<keyword evidence="3" id="KW-0010">Activator</keyword>